<keyword evidence="2" id="KW-1185">Reference proteome</keyword>
<sequence>MYAIEFHTTITNGIIEVPHCYLSHIAKHVKVIVLMEETQQKTGLLAQLLQTPLKLEQFTPLTREEIYEHA</sequence>
<accession>A0A081C4X5</accession>
<evidence type="ECO:0000313" key="2">
    <source>
        <dbReference type="Proteomes" id="UP000030661"/>
    </source>
</evidence>
<proteinExistence type="predicted"/>
<reference evidence="1" key="1">
    <citation type="journal article" date="2015" name="PeerJ">
        <title>First genomic representation of candidate bacterial phylum KSB3 points to enhanced environmental sensing as a trigger of wastewater bulking.</title>
        <authorList>
            <person name="Sekiguchi Y."/>
            <person name="Ohashi A."/>
            <person name="Parks D.H."/>
            <person name="Yamauchi T."/>
            <person name="Tyson G.W."/>
            <person name="Hugenholtz P."/>
        </authorList>
    </citation>
    <scope>NUCLEOTIDE SEQUENCE [LARGE SCALE GENOMIC DNA]</scope>
</reference>
<dbReference type="STRING" id="1499967.U27_06615"/>
<organism evidence="1">
    <name type="scientific">Vecturithrix granuli</name>
    <dbReference type="NCBI Taxonomy" id="1499967"/>
    <lineage>
        <taxon>Bacteria</taxon>
        <taxon>Candidatus Moduliflexota</taxon>
        <taxon>Candidatus Vecturitrichia</taxon>
        <taxon>Candidatus Vecturitrichales</taxon>
        <taxon>Candidatus Vecturitrichaceae</taxon>
        <taxon>Candidatus Vecturithrix</taxon>
    </lineage>
</organism>
<evidence type="ECO:0000313" key="1">
    <source>
        <dbReference type="EMBL" id="GAK59630.1"/>
    </source>
</evidence>
<gene>
    <name evidence="1" type="ORF">U27_06615</name>
</gene>
<name>A0A081C4X5_VECG1</name>
<protein>
    <submittedName>
        <fullName evidence="1">Uncharacterized protein</fullName>
    </submittedName>
</protein>
<dbReference type="EMBL" id="DF820470">
    <property type="protein sequence ID" value="GAK59630.1"/>
    <property type="molecule type" value="Genomic_DNA"/>
</dbReference>
<dbReference type="HOGENOM" id="CLU_193598_1_0_0"/>
<dbReference type="AlphaFoldDB" id="A0A081C4X5"/>
<dbReference type="Proteomes" id="UP000030661">
    <property type="component" value="Unassembled WGS sequence"/>
</dbReference>